<protein>
    <submittedName>
        <fullName evidence="2">Predicted protein</fullName>
    </submittedName>
</protein>
<evidence type="ECO:0000313" key="3">
    <source>
        <dbReference type="Proteomes" id="UP000006671"/>
    </source>
</evidence>
<dbReference type="eggNOG" id="KOG3007">
    <property type="taxonomic scope" value="Eukaryota"/>
</dbReference>
<gene>
    <name evidence="2" type="ORF">NAEGRDRAFT_70410</name>
</gene>
<dbReference type="Gene3D" id="3.40.50.720">
    <property type="entry name" value="NAD(P)-binding Rossmann-like Domain"/>
    <property type="match status" value="1"/>
</dbReference>
<dbReference type="PIRSF" id="PIRSF001439">
    <property type="entry name" value="CryM"/>
    <property type="match status" value="1"/>
</dbReference>
<dbReference type="Proteomes" id="UP000006671">
    <property type="component" value="Unassembled WGS sequence"/>
</dbReference>
<proteinExistence type="inferred from homology"/>
<dbReference type="PANTHER" id="PTHR13812">
    <property type="entry name" value="KETIMINE REDUCTASE MU-CRYSTALLIN"/>
    <property type="match status" value="1"/>
</dbReference>
<reference evidence="2 3" key="1">
    <citation type="journal article" date="2010" name="Cell">
        <title>The genome of Naegleria gruberi illuminates early eukaryotic versatility.</title>
        <authorList>
            <person name="Fritz-Laylin L.K."/>
            <person name="Prochnik S.E."/>
            <person name="Ginger M.L."/>
            <person name="Dacks J.B."/>
            <person name="Carpenter M.L."/>
            <person name="Field M.C."/>
            <person name="Kuo A."/>
            <person name="Paredez A."/>
            <person name="Chapman J."/>
            <person name="Pham J."/>
            <person name="Shu S."/>
            <person name="Neupane R."/>
            <person name="Cipriano M."/>
            <person name="Mancuso J."/>
            <person name="Tu H."/>
            <person name="Salamov A."/>
            <person name="Lindquist E."/>
            <person name="Shapiro H."/>
            <person name="Lucas S."/>
            <person name="Grigoriev I.V."/>
            <person name="Cande W.Z."/>
            <person name="Fulton C."/>
            <person name="Rokhsar D.S."/>
            <person name="Dawson S.C."/>
        </authorList>
    </citation>
    <scope>NUCLEOTIDE SEQUENCE [LARGE SCALE GENOMIC DNA]</scope>
    <source>
        <strain evidence="2 3">NEG-M</strain>
    </source>
</reference>
<dbReference type="Gene3D" id="3.30.1780.10">
    <property type="entry name" value="ornithine cyclodeaminase, domain 1"/>
    <property type="match status" value="1"/>
</dbReference>
<dbReference type="OrthoDB" id="41492at2759"/>
<accession>D2VN89</accession>
<dbReference type="Pfam" id="PF02423">
    <property type="entry name" value="OCD_Mu_crystall"/>
    <property type="match status" value="2"/>
</dbReference>
<dbReference type="STRING" id="5762.D2VN89"/>
<dbReference type="VEuPathDB" id="AmoebaDB:NAEGRDRAFT_70410"/>
<evidence type="ECO:0000256" key="1">
    <source>
        <dbReference type="ARBA" id="ARBA00008903"/>
    </source>
</evidence>
<dbReference type="PANTHER" id="PTHR13812:SF19">
    <property type="entry name" value="KETIMINE REDUCTASE MU-CRYSTALLIN"/>
    <property type="match status" value="1"/>
</dbReference>
<dbReference type="KEGG" id="ngr:NAEGRDRAFT_70410"/>
<organism evidence="3">
    <name type="scientific">Naegleria gruberi</name>
    <name type="common">Amoeba</name>
    <dbReference type="NCBI Taxonomy" id="5762"/>
    <lineage>
        <taxon>Eukaryota</taxon>
        <taxon>Discoba</taxon>
        <taxon>Heterolobosea</taxon>
        <taxon>Tetramitia</taxon>
        <taxon>Eutetramitia</taxon>
        <taxon>Vahlkampfiidae</taxon>
        <taxon>Naegleria</taxon>
    </lineage>
</organism>
<dbReference type="EMBL" id="GG738884">
    <property type="protein sequence ID" value="EFC41609.1"/>
    <property type="molecule type" value="Genomic_DNA"/>
</dbReference>
<name>D2VN89_NAEGR</name>
<dbReference type="AlphaFoldDB" id="D2VN89"/>
<dbReference type="SUPFAM" id="SSF51735">
    <property type="entry name" value="NAD(P)-binding Rossmann-fold domains"/>
    <property type="match status" value="1"/>
</dbReference>
<dbReference type="InterPro" id="IPR003462">
    <property type="entry name" value="ODC_Mu_crystall"/>
</dbReference>
<sequence length="379" mass="42452">MQTHQFTTVLTRSQVQQCLTYEDAMLANKNLFISDLNKHLIPMRTVMEISNHGPTLFMPCYLKMSSHDDDQHHLGLKIVSVRSNNPVKYSLDSVNGTISLLNHENGSLICLMHANDITGVRTACGSALAVEKLLNSYSGFSSTVERIYENLGIMGCGTQGKCHMFAMLRIAKNVKRVILWNQTEERGRNLVRELVENFKASEDLPFKFVASESSQPLEDSHSTRIIEISFNSNANQVSNQSDIICCCTNSSKPFFETNQVRDGTIITCIGSYKPFMQEVESQLVTKSKVIADLKEAVLEESGDLIIPLQENLISHDHIQCELSQLIQFTSEQVNEKFQIGKDIIIYKSVGFAAQDLAVAHQIYQRALSLKVGLSINLNE</sequence>
<dbReference type="OMA" id="VKIVNVH"/>
<dbReference type="GO" id="GO:0005737">
    <property type="term" value="C:cytoplasm"/>
    <property type="evidence" value="ECO:0007669"/>
    <property type="project" value="TreeGrafter"/>
</dbReference>
<dbReference type="GeneID" id="8851244"/>
<keyword evidence="3" id="KW-1185">Reference proteome</keyword>
<dbReference type="InParanoid" id="D2VN89"/>
<comment type="similarity">
    <text evidence="1">Belongs to the ornithine cyclodeaminase/mu-crystallin family.</text>
</comment>
<dbReference type="InterPro" id="IPR023401">
    <property type="entry name" value="ODC_N"/>
</dbReference>
<dbReference type="RefSeq" id="XP_002674353.1">
    <property type="nucleotide sequence ID" value="XM_002674307.1"/>
</dbReference>
<evidence type="ECO:0000313" key="2">
    <source>
        <dbReference type="EMBL" id="EFC41609.1"/>
    </source>
</evidence>
<dbReference type="FunCoup" id="D2VN89">
    <property type="interactions" value="237"/>
</dbReference>
<dbReference type="InterPro" id="IPR036291">
    <property type="entry name" value="NAD(P)-bd_dom_sf"/>
</dbReference>